<organism evidence="2 3">
    <name type="scientific">Pandoraea commovens</name>
    <dbReference type="NCBI Taxonomy" id="2508289"/>
    <lineage>
        <taxon>Bacteria</taxon>
        <taxon>Pseudomonadati</taxon>
        <taxon>Pseudomonadota</taxon>
        <taxon>Betaproteobacteria</taxon>
        <taxon>Burkholderiales</taxon>
        <taxon>Burkholderiaceae</taxon>
        <taxon>Pandoraea</taxon>
    </lineage>
</organism>
<feature type="transmembrane region" description="Helical" evidence="1">
    <location>
        <begin position="177"/>
        <end position="198"/>
    </location>
</feature>
<feature type="transmembrane region" description="Helical" evidence="1">
    <location>
        <begin position="218"/>
        <end position="235"/>
    </location>
</feature>
<feature type="transmembrane region" description="Helical" evidence="1">
    <location>
        <begin position="431"/>
        <end position="448"/>
    </location>
</feature>
<sequence length="466" mass="52068">MFATADVVVRDANPSSLLIDFNRFVTAAQPSLEMKPATSGAIAGTTDDLPDVFSGGLPRTFVVGILVALLPLFGQTFHYITALYPLWALSKAFPILTLPLVLRLGSQPRFPITRQVLLSFAWLVLVPSFAAVIYFHEGFFTSVTAQVKLLPILYFFSFLALLLMLKPTLHELGRSFLILGVVIVGALILMWLLVPASWYKETYVFGQAPFFTNDSRGHRIRMSMYFPFILLFFCYRRAFFERNVGYLISVLIGLAVALLIVKSRALAIGIMGVLVINTFVWARPRARIGLMLVAPIVLVGVFSMGYLATIFSANAETGFDTRRISALLATRFLGNDSLRWLFGVGTISPASGDTLTTYFHHFFFLADITWLGIVFEYGLIGAFVILCFQLRGLFFYRRLRAEVEDDFLGALYDYLVFVLLVSFFYPPTLAPGETAVILAIFVYVWRVGGFDRRAVPRSLHARVAAP</sequence>
<keyword evidence="1" id="KW-0812">Transmembrane</keyword>
<keyword evidence="1" id="KW-1133">Transmembrane helix</keyword>
<proteinExistence type="predicted"/>
<feature type="transmembrane region" description="Helical" evidence="1">
    <location>
        <begin position="86"/>
        <end position="104"/>
    </location>
</feature>
<dbReference type="EMBL" id="CABPSA010000009">
    <property type="protein sequence ID" value="VVE47700.1"/>
    <property type="molecule type" value="Genomic_DNA"/>
</dbReference>
<reference evidence="2 3" key="1">
    <citation type="submission" date="2019-08" db="EMBL/GenBank/DDBJ databases">
        <authorList>
            <person name="Peeters C."/>
        </authorList>
    </citation>
    <scope>NUCLEOTIDE SEQUENCE [LARGE SCALE GENOMIC DNA]</scope>
    <source>
        <strain evidence="2 3">LMG 31010</strain>
    </source>
</reference>
<dbReference type="Proteomes" id="UP000343335">
    <property type="component" value="Unassembled WGS sequence"/>
</dbReference>
<evidence type="ECO:0000313" key="3">
    <source>
        <dbReference type="Proteomes" id="UP000343335"/>
    </source>
</evidence>
<protein>
    <submittedName>
        <fullName evidence="2">Uncharacterized protein</fullName>
    </submittedName>
</protein>
<keyword evidence="1" id="KW-0472">Membrane</keyword>
<evidence type="ECO:0000256" key="1">
    <source>
        <dbReference type="SAM" id="Phobius"/>
    </source>
</evidence>
<gene>
    <name evidence="2" type="ORF">PCO31010_04510</name>
</gene>
<feature type="transmembrane region" description="Helical" evidence="1">
    <location>
        <begin position="362"/>
        <end position="386"/>
    </location>
</feature>
<feature type="transmembrane region" description="Helical" evidence="1">
    <location>
        <begin position="289"/>
        <end position="313"/>
    </location>
</feature>
<feature type="transmembrane region" description="Helical" evidence="1">
    <location>
        <begin position="266"/>
        <end position="282"/>
    </location>
</feature>
<feature type="transmembrane region" description="Helical" evidence="1">
    <location>
        <begin position="61"/>
        <end position="80"/>
    </location>
</feature>
<accession>A0A5E4YGX3</accession>
<dbReference type="AlphaFoldDB" id="A0A5E4YGX3"/>
<feature type="transmembrane region" description="Helical" evidence="1">
    <location>
        <begin position="244"/>
        <end position="260"/>
    </location>
</feature>
<feature type="transmembrane region" description="Helical" evidence="1">
    <location>
        <begin position="116"/>
        <end position="135"/>
    </location>
</feature>
<evidence type="ECO:0000313" key="2">
    <source>
        <dbReference type="EMBL" id="VVE47700.1"/>
    </source>
</evidence>
<name>A0A5E4YGX3_9BURK</name>
<feature type="transmembrane region" description="Helical" evidence="1">
    <location>
        <begin position="147"/>
        <end position="165"/>
    </location>
</feature>
<feature type="transmembrane region" description="Helical" evidence="1">
    <location>
        <begin position="407"/>
        <end position="425"/>
    </location>
</feature>